<gene>
    <name evidence="2" type="ORF">KIS1582_2560</name>
</gene>
<evidence type="ECO:0000313" key="3">
    <source>
        <dbReference type="Proteomes" id="UP000465778"/>
    </source>
</evidence>
<dbReference type="SUPFAM" id="SSF47413">
    <property type="entry name" value="lambda repressor-like DNA-binding domains"/>
    <property type="match status" value="1"/>
</dbReference>
<sequence length="75" mass="8853">MRHLKEFTIKNKVKLVRIEKGRLTQGELAKLVGVTRQTMNLIEAQKYNPTIRVCLLISKHLEIPLDELFWIDENH</sequence>
<dbReference type="PANTHER" id="PTHR46558">
    <property type="entry name" value="TRACRIPTIONAL REGULATORY PROTEIN-RELATED-RELATED"/>
    <property type="match status" value="1"/>
</dbReference>
<dbReference type="SMART" id="SM00530">
    <property type="entry name" value="HTH_XRE"/>
    <property type="match status" value="1"/>
</dbReference>
<evidence type="ECO:0000313" key="2">
    <source>
        <dbReference type="EMBL" id="KAF0823612.1"/>
    </source>
</evidence>
<dbReference type="EMBL" id="VDEM01000027">
    <property type="protein sequence ID" value="KAF0823612.1"/>
    <property type="molecule type" value="Genomic_DNA"/>
</dbReference>
<dbReference type="GO" id="GO:0003677">
    <property type="term" value="F:DNA binding"/>
    <property type="evidence" value="ECO:0007669"/>
    <property type="project" value="UniProtKB-KW"/>
</dbReference>
<dbReference type="AlphaFoldDB" id="A0A380XA92"/>
<proteinExistence type="predicted"/>
<dbReference type="PROSITE" id="PS50943">
    <property type="entry name" value="HTH_CROC1"/>
    <property type="match status" value="1"/>
</dbReference>
<dbReference type="Pfam" id="PF01381">
    <property type="entry name" value="HTH_3"/>
    <property type="match status" value="1"/>
</dbReference>
<organism evidence="2 3">
    <name type="scientific">Cytobacillus firmus</name>
    <name type="common">Bacillus firmus</name>
    <dbReference type="NCBI Taxonomy" id="1399"/>
    <lineage>
        <taxon>Bacteria</taxon>
        <taxon>Bacillati</taxon>
        <taxon>Bacillota</taxon>
        <taxon>Bacilli</taxon>
        <taxon>Bacillales</taxon>
        <taxon>Bacillaceae</taxon>
        <taxon>Cytobacillus</taxon>
    </lineage>
</organism>
<dbReference type="Proteomes" id="UP000465778">
    <property type="component" value="Unassembled WGS sequence"/>
</dbReference>
<protein>
    <submittedName>
        <fullName evidence="2">Transcriptional regulator, Xre family</fullName>
    </submittedName>
</protein>
<accession>A0A380XA92</accession>
<dbReference type="InterPro" id="IPR001387">
    <property type="entry name" value="Cro/C1-type_HTH"/>
</dbReference>
<dbReference type="InterPro" id="IPR010982">
    <property type="entry name" value="Lambda_DNA-bd_dom_sf"/>
</dbReference>
<keyword evidence="1" id="KW-0238">DNA-binding</keyword>
<evidence type="ECO:0000256" key="1">
    <source>
        <dbReference type="ARBA" id="ARBA00023125"/>
    </source>
</evidence>
<comment type="caution">
    <text evidence="2">The sequence shown here is derived from an EMBL/GenBank/DDBJ whole genome shotgun (WGS) entry which is preliminary data.</text>
</comment>
<name>A0A380XA92_CYTFI</name>
<dbReference type="PANTHER" id="PTHR46558:SF3">
    <property type="entry name" value="TRANSCRIPTIONAL REGULATOR"/>
    <property type="match status" value="1"/>
</dbReference>
<reference evidence="2 3" key="1">
    <citation type="journal article" date="2020" name="G3 (Bethesda)">
        <title>Whole Genome Sequencing and Comparative Genomics of Two Nematicidal Bacillus Strains Reveals a Wide Range of Possible Virulence Factors.</title>
        <authorList>
            <person name="Susic N."/>
            <person name="Janezic S."/>
            <person name="Rupnik M."/>
            <person name="Geric Stare B."/>
        </authorList>
    </citation>
    <scope>NUCLEOTIDE SEQUENCE [LARGE SCALE GENOMIC DNA]</scope>
    <source>
        <strain evidence="2 3">I-1582</strain>
    </source>
</reference>
<dbReference type="RefSeq" id="WP_412729505.1">
    <property type="nucleotide sequence ID" value="NZ_JARTHM010000060.1"/>
</dbReference>
<dbReference type="Gene3D" id="1.10.260.40">
    <property type="entry name" value="lambda repressor-like DNA-binding domains"/>
    <property type="match status" value="1"/>
</dbReference>
<dbReference type="CDD" id="cd00093">
    <property type="entry name" value="HTH_XRE"/>
    <property type="match status" value="1"/>
</dbReference>